<feature type="compositionally biased region" description="Basic residues" evidence="1">
    <location>
        <begin position="149"/>
        <end position="158"/>
    </location>
</feature>
<sequence length="253" mass="27662">MDLLSSIRKSGSRGGVNFSWDEVASSSHRENYLGHSLKAPVGRWQKGRDLGWYAKADDDSGEPDENGETEEERRERERKEELRKIKEAEEDAIAAALGLPPPARNSSGANAVKVDPSKRQIGPASGPPDQEAGNEKKERSRRHDDSHRRERRRHRSRSRDRDHDRGAEVVTVMVAGIETRTDQGTETGEIGAEIKVTGVVVMIAERKTQKGLTDDTETGAGSVADRGRETGAGGVAAPDLIAEIEMPSPDLSH</sequence>
<feature type="compositionally biased region" description="Basic and acidic residues" evidence="1">
    <location>
        <begin position="71"/>
        <end position="87"/>
    </location>
</feature>
<reference evidence="3" key="1">
    <citation type="submission" date="2022-09" db="EMBL/GenBank/DDBJ databases">
        <title>Fusarium specimens isolated from Avocado Roots.</title>
        <authorList>
            <person name="Stajich J."/>
            <person name="Roper C."/>
            <person name="Heimlech-Rivalta G."/>
        </authorList>
    </citation>
    <scope>NUCLEOTIDE SEQUENCE</scope>
    <source>
        <strain evidence="3">CF00136</strain>
    </source>
</reference>
<dbReference type="OrthoDB" id="5390672at2759"/>
<organism evidence="3 4">
    <name type="scientific">Fusarium torreyae</name>
    <dbReference type="NCBI Taxonomy" id="1237075"/>
    <lineage>
        <taxon>Eukaryota</taxon>
        <taxon>Fungi</taxon>
        <taxon>Dikarya</taxon>
        <taxon>Ascomycota</taxon>
        <taxon>Pezizomycotina</taxon>
        <taxon>Sordariomycetes</taxon>
        <taxon>Hypocreomycetidae</taxon>
        <taxon>Hypocreales</taxon>
        <taxon>Nectriaceae</taxon>
        <taxon>Fusarium</taxon>
    </lineage>
</organism>
<feature type="compositionally biased region" description="Acidic residues" evidence="1">
    <location>
        <begin position="59"/>
        <end position="70"/>
    </location>
</feature>
<gene>
    <name evidence="3" type="ORF">NW762_009494</name>
</gene>
<dbReference type="Pfam" id="PF10159">
    <property type="entry name" value="MMtag"/>
    <property type="match status" value="1"/>
</dbReference>
<feature type="region of interest" description="Disordered" evidence="1">
    <location>
        <begin position="52"/>
        <end position="188"/>
    </location>
</feature>
<proteinExistence type="predicted"/>
<dbReference type="PANTHER" id="PTHR14580:SF0">
    <property type="entry name" value="MULTIPLE MYELOMA TUMOR-ASSOCIATED PROTEIN 2"/>
    <property type="match status" value="1"/>
</dbReference>
<evidence type="ECO:0000313" key="3">
    <source>
        <dbReference type="EMBL" id="KAJ4255499.1"/>
    </source>
</evidence>
<accession>A0A9W8RXE3</accession>
<dbReference type="EMBL" id="JAOQAZ010000020">
    <property type="protein sequence ID" value="KAJ4255499.1"/>
    <property type="molecule type" value="Genomic_DNA"/>
</dbReference>
<evidence type="ECO:0000313" key="4">
    <source>
        <dbReference type="Proteomes" id="UP001152049"/>
    </source>
</evidence>
<keyword evidence="4" id="KW-1185">Reference proteome</keyword>
<evidence type="ECO:0000259" key="2">
    <source>
        <dbReference type="Pfam" id="PF10159"/>
    </source>
</evidence>
<feature type="region of interest" description="Disordered" evidence="1">
    <location>
        <begin position="210"/>
        <end position="253"/>
    </location>
</feature>
<feature type="domain" description="Multiple myeloma tumor-associated protein 2-like N-terminal" evidence="2">
    <location>
        <begin position="11"/>
        <end position="98"/>
    </location>
</feature>
<dbReference type="Proteomes" id="UP001152049">
    <property type="component" value="Unassembled WGS sequence"/>
</dbReference>
<comment type="caution">
    <text evidence="3">The sequence shown here is derived from an EMBL/GenBank/DDBJ whole genome shotgun (WGS) entry which is preliminary data.</text>
</comment>
<dbReference type="AlphaFoldDB" id="A0A9W8RXE3"/>
<dbReference type="InterPro" id="IPR019315">
    <property type="entry name" value="MMTA2_N"/>
</dbReference>
<evidence type="ECO:0000256" key="1">
    <source>
        <dbReference type="SAM" id="MobiDB-lite"/>
    </source>
</evidence>
<protein>
    <recommendedName>
        <fullName evidence="2">Multiple myeloma tumor-associated protein 2-like N-terminal domain-containing protein</fullName>
    </recommendedName>
</protein>
<feature type="compositionally biased region" description="Basic and acidic residues" evidence="1">
    <location>
        <begin position="133"/>
        <end position="148"/>
    </location>
</feature>
<name>A0A9W8RXE3_9HYPO</name>
<dbReference type="PANTHER" id="PTHR14580">
    <property type="entry name" value="MULTIPLE MYELOMA TUMOR-ASSOCIATED PROTEIN 2 FAMILY MEMBER"/>
    <property type="match status" value="1"/>
</dbReference>
<dbReference type="InterPro" id="IPR039207">
    <property type="entry name" value="MMTAG2-like"/>
</dbReference>